<evidence type="ECO:0000256" key="1">
    <source>
        <dbReference type="ARBA" id="ARBA00004613"/>
    </source>
</evidence>
<dbReference type="Pfam" id="PF00151">
    <property type="entry name" value="Lipase"/>
    <property type="match status" value="1"/>
</dbReference>
<reference evidence="6 7" key="1">
    <citation type="journal article" date="2021" name="BMC Biol.">
        <title>Horizontally acquired antibacterial genes associated with adaptive radiation of ladybird beetles.</title>
        <authorList>
            <person name="Li H.S."/>
            <person name="Tang X.F."/>
            <person name="Huang Y.H."/>
            <person name="Xu Z.Y."/>
            <person name="Chen M.L."/>
            <person name="Du X.Y."/>
            <person name="Qiu B.Y."/>
            <person name="Chen P.T."/>
            <person name="Zhang W."/>
            <person name="Slipinski A."/>
            <person name="Escalona H.E."/>
            <person name="Waterhouse R.M."/>
            <person name="Zwick A."/>
            <person name="Pang H."/>
        </authorList>
    </citation>
    <scope>NUCLEOTIDE SEQUENCE [LARGE SCALE GENOMIC DNA]</scope>
    <source>
        <strain evidence="6">SYSU2018</strain>
    </source>
</reference>
<proteinExistence type="inferred from homology"/>
<gene>
    <name evidence="6" type="ORF">HHI36_008485</name>
</gene>
<sequence>MLKGSKGTNLVVNVDDNFSSIVSTNGFTTIKTQYTLPNEPIKDALYLHNTSISNLTLKDCTFRPDNNPRLCPDQEIRFILYTPDGSRRVFSYEQDDWLRQSEWDPDNDNVVVVHGYAGGDEKLPMAVLKDAYVRNGTYNVWFVDWGNLCQPPCYRAAVHNTKAVAMCIGAIICGQIAKYVVFRVHRIIALDPARPLINNNIRITSGSAGAVHVLHTNAGHYGESGKAGHVDFCINGGKVQPFCENVGFDAQLCSHVWAVCYMAESIFPHLARKAEPCSRRCPSGPRPGHRIGIPIHMGQLTPLTATGSYCIRESYPPYCPTESGGFGDPRCCLKAPPIIPPSTTPMNNVEEDTLTNKINF</sequence>
<evidence type="ECO:0000313" key="6">
    <source>
        <dbReference type="EMBL" id="KAL3269415.1"/>
    </source>
</evidence>
<comment type="similarity">
    <text evidence="2 4">Belongs to the AB hydrolase superfamily. Lipase family.</text>
</comment>
<dbReference type="EMBL" id="JABFTP020000021">
    <property type="protein sequence ID" value="KAL3269415.1"/>
    <property type="molecule type" value="Genomic_DNA"/>
</dbReference>
<protein>
    <recommendedName>
        <fullName evidence="5">Lipase domain-containing protein</fullName>
    </recommendedName>
</protein>
<comment type="caution">
    <text evidence="6">The sequence shown here is derived from an EMBL/GenBank/DDBJ whole genome shotgun (WGS) entry which is preliminary data.</text>
</comment>
<dbReference type="Proteomes" id="UP001516400">
    <property type="component" value="Unassembled WGS sequence"/>
</dbReference>
<evidence type="ECO:0000256" key="4">
    <source>
        <dbReference type="RuleBase" id="RU004262"/>
    </source>
</evidence>
<dbReference type="PANTHER" id="PTHR11610">
    <property type="entry name" value="LIPASE"/>
    <property type="match status" value="1"/>
</dbReference>
<dbReference type="SUPFAM" id="SSF53474">
    <property type="entry name" value="alpha/beta-Hydrolases"/>
    <property type="match status" value="1"/>
</dbReference>
<evidence type="ECO:0000256" key="2">
    <source>
        <dbReference type="ARBA" id="ARBA00010701"/>
    </source>
</evidence>
<evidence type="ECO:0000256" key="3">
    <source>
        <dbReference type="ARBA" id="ARBA00022525"/>
    </source>
</evidence>
<dbReference type="GO" id="GO:0005576">
    <property type="term" value="C:extracellular region"/>
    <property type="evidence" value="ECO:0007669"/>
    <property type="project" value="UniProtKB-SubCell"/>
</dbReference>
<dbReference type="InterPro" id="IPR000734">
    <property type="entry name" value="TAG_lipase"/>
</dbReference>
<organism evidence="6 7">
    <name type="scientific">Cryptolaemus montrouzieri</name>
    <dbReference type="NCBI Taxonomy" id="559131"/>
    <lineage>
        <taxon>Eukaryota</taxon>
        <taxon>Metazoa</taxon>
        <taxon>Ecdysozoa</taxon>
        <taxon>Arthropoda</taxon>
        <taxon>Hexapoda</taxon>
        <taxon>Insecta</taxon>
        <taxon>Pterygota</taxon>
        <taxon>Neoptera</taxon>
        <taxon>Endopterygota</taxon>
        <taxon>Coleoptera</taxon>
        <taxon>Polyphaga</taxon>
        <taxon>Cucujiformia</taxon>
        <taxon>Coccinelloidea</taxon>
        <taxon>Coccinellidae</taxon>
        <taxon>Scymninae</taxon>
        <taxon>Scymnini</taxon>
        <taxon>Cryptolaemus</taxon>
    </lineage>
</organism>
<dbReference type="AlphaFoldDB" id="A0ABD2MSM4"/>
<keyword evidence="3" id="KW-0964">Secreted</keyword>
<accession>A0ABD2MSM4</accession>
<dbReference type="Gene3D" id="3.40.50.1820">
    <property type="entry name" value="alpha/beta hydrolase"/>
    <property type="match status" value="2"/>
</dbReference>
<dbReference type="PANTHER" id="PTHR11610:SF172">
    <property type="entry name" value="LIPASE MEMBER H-A-LIKE PROTEIN"/>
    <property type="match status" value="1"/>
</dbReference>
<evidence type="ECO:0000259" key="5">
    <source>
        <dbReference type="Pfam" id="PF00151"/>
    </source>
</evidence>
<name>A0ABD2MSM4_9CUCU</name>
<dbReference type="InterPro" id="IPR029058">
    <property type="entry name" value="AB_hydrolase_fold"/>
</dbReference>
<comment type="subcellular location">
    <subcellularLocation>
        <location evidence="1">Secreted</location>
    </subcellularLocation>
</comment>
<dbReference type="InterPro" id="IPR013818">
    <property type="entry name" value="Lipase"/>
</dbReference>
<feature type="domain" description="Lipase" evidence="5">
    <location>
        <begin position="168"/>
        <end position="266"/>
    </location>
</feature>
<keyword evidence="7" id="KW-1185">Reference proteome</keyword>
<evidence type="ECO:0000313" key="7">
    <source>
        <dbReference type="Proteomes" id="UP001516400"/>
    </source>
</evidence>